<reference evidence="1 2" key="1">
    <citation type="submission" date="2017-03" db="EMBL/GenBank/DDBJ databases">
        <title>Genome sequence of Sphingomonas mucosissima DSM 17494.</title>
        <authorList>
            <person name="Poehlein A."/>
            <person name="Wuebbeler J.H."/>
            <person name="Steinbuechel A."/>
            <person name="Daniel R."/>
        </authorList>
    </citation>
    <scope>NUCLEOTIDE SEQUENCE [LARGE SCALE GENOMIC DNA]</scope>
    <source>
        <strain evidence="1 2">DSM 17494</strain>
    </source>
</reference>
<dbReference type="AlphaFoldDB" id="A0A245ZMJ3"/>
<sequence length="97" mass="10178">MSQQDPYAHERATPQVPQCGRSTVSIVAAVAAVWISAGVLIEAYGAGPPYYGRTTNMDKWTSPWPVVAVAVVSALVVAAIALRPILSKSGAKQNKAN</sequence>
<protein>
    <submittedName>
        <fullName evidence="1">Uncharacterized protein</fullName>
    </submittedName>
</protein>
<evidence type="ECO:0000313" key="1">
    <source>
        <dbReference type="EMBL" id="OWK30966.1"/>
    </source>
</evidence>
<dbReference type="Proteomes" id="UP000197783">
    <property type="component" value="Unassembled WGS sequence"/>
</dbReference>
<evidence type="ECO:0000313" key="2">
    <source>
        <dbReference type="Proteomes" id="UP000197783"/>
    </source>
</evidence>
<organism evidence="1 2">
    <name type="scientific">Sphingomonas mucosissima</name>
    <dbReference type="NCBI Taxonomy" id="370959"/>
    <lineage>
        <taxon>Bacteria</taxon>
        <taxon>Pseudomonadati</taxon>
        <taxon>Pseudomonadota</taxon>
        <taxon>Alphaproteobacteria</taxon>
        <taxon>Sphingomonadales</taxon>
        <taxon>Sphingomonadaceae</taxon>
        <taxon>Sphingomonas</taxon>
    </lineage>
</organism>
<comment type="caution">
    <text evidence="1">The sequence shown here is derived from an EMBL/GenBank/DDBJ whole genome shotgun (WGS) entry which is preliminary data.</text>
</comment>
<accession>A0A245ZMJ3</accession>
<gene>
    <name evidence="1" type="ORF">SPMU_19580</name>
</gene>
<dbReference type="RefSeq" id="WP_211275758.1">
    <property type="nucleotide sequence ID" value="NZ_NBBJ01000002.1"/>
</dbReference>
<proteinExistence type="predicted"/>
<name>A0A245ZMJ3_9SPHN</name>
<keyword evidence="2" id="KW-1185">Reference proteome</keyword>
<dbReference type="EMBL" id="NBBJ01000002">
    <property type="protein sequence ID" value="OWK30966.1"/>
    <property type="molecule type" value="Genomic_DNA"/>
</dbReference>